<dbReference type="EMBL" id="AOGT01002904">
    <property type="protein sequence ID" value="EMG45224.1"/>
    <property type="molecule type" value="Genomic_DNA"/>
</dbReference>
<accession>M3JSI8</accession>
<dbReference type="HOGENOM" id="CLU_3430918_0_0_1"/>
<proteinExistence type="predicted"/>
<protein>
    <submittedName>
        <fullName evidence="1">Uncharacterized protein</fullName>
    </submittedName>
</protein>
<sequence length="18" mass="1982">MKIADPKSTITKEASFNT</sequence>
<comment type="caution">
    <text evidence="1">The sequence shown here is derived from an EMBL/GenBank/DDBJ whole genome shotgun (WGS) entry which is preliminary data.</text>
</comment>
<keyword evidence="2" id="KW-1185">Reference proteome</keyword>
<name>M3JSI8_CANMX</name>
<dbReference type="Proteomes" id="UP000011777">
    <property type="component" value="Unassembled WGS sequence"/>
</dbReference>
<reference evidence="1 2" key="1">
    <citation type="submission" date="2013-02" db="EMBL/GenBank/DDBJ databases">
        <title>Genome sequence of Candida maltosa Xu316, a potential industrial strain for xylitol and ethanol production.</title>
        <authorList>
            <person name="Yu J."/>
            <person name="Wang Q."/>
            <person name="Geng X."/>
            <person name="Bao W."/>
            <person name="He P."/>
            <person name="Cai J."/>
        </authorList>
    </citation>
    <scope>NUCLEOTIDE SEQUENCE [LARGE SCALE GENOMIC DNA]</scope>
    <source>
        <strain evidence="2">Xu316</strain>
    </source>
</reference>
<organism evidence="1 2">
    <name type="scientific">Candida maltosa (strain Xu316)</name>
    <name type="common">Yeast</name>
    <dbReference type="NCBI Taxonomy" id="1245528"/>
    <lineage>
        <taxon>Eukaryota</taxon>
        <taxon>Fungi</taxon>
        <taxon>Dikarya</taxon>
        <taxon>Ascomycota</taxon>
        <taxon>Saccharomycotina</taxon>
        <taxon>Pichiomycetes</taxon>
        <taxon>Debaryomycetaceae</taxon>
        <taxon>Candida/Lodderomyces clade</taxon>
        <taxon>Candida</taxon>
    </lineage>
</organism>
<dbReference type="AlphaFoldDB" id="M3JSI8"/>
<evidence type="ECO:0000313" key="2">
    <source>
        <dbReference type="Proteomes" id="UP000011777"/>
    </source>
</evidence>
<evidence type="ECO:0000313" key="1">
    <source>
        <dbReference type="EMBL" id="EMG45224.1"/>
    </source>
</evidence>
<gene>
    <name evidence="1" type="ORF">G210_5183</name>
</gene>